<dbReference type="SUPFAM" id="SSF48150">
    <property type="entry name" value="DNA-glycosylase"/>
    <property type="match status" value="1"/>
</dbReference>
<name>A0A1H0LL46_9GAMM</name>
<dbReference type="GO" id="GO:0008725">
    <property type="term" value="F:DNA-3-methyladenine glycosylase activity"/>
    <property type="evidence" value="ECO:0007669"/>
    <property type="project" value="InterPro"/>
</dbReference>
<protein>
    <submittedName>
        <fullName evidence="1">DNA-3-methyladenine glycosylase I</fullName>
    </submittedName>
</protein>
<dbReference type="OrthoDB" id="9795156at2"/>
<dbReference type="GO" id="GO:0006284">
    <property type="term" value="P:base-excision repair"/>
    <property type="evidence" value="ECO:0007669"/>
    <property type="project" value="InterPro"/>
</dbReference>
<accession>A0A1H0LL46</accession>
<dbReference type="EMBL" id="FNIV01000010">
    <property type="protein sequence ID" value="SDO68763.1"/>
    <property type="molecule type" value="Genomic_DNA"/>
</dbReference>
<organism evidence="1 2">
    <name type="scientific">Halomonas shengliensis</name>
    <dbReference type="NCBI Taxonomy" id="419597"/>
    <lineage>
        <taxon>Bacteria</taxon>
        <taxon>Pseudomonadati</taxon>
        <taxon>Pseudomonadota</taxon>
        <taxon>Gammaproteobacteria</taxon>
        <taxon>Oceanospirillales</taxon>
        <taxon>Halomonadaceae</taxon>
        <taxon>Halomonas</taxon>
    </lineage>
</organism>
<dbReference type="AlphaFoldDB" id="A0A1H0LL46"/>
<reference evidence="2" key="1">
    <citation type="submission" date="2016-10" db="EMBL/GenBank/DDBJ databases">
        <authorList>
            <person name="Varghese N."/>
            <person name="Submissions S."/>
        </authorList>
    </citation>
    <scope>NUCLEOTIDE SEQUENCE [LARGE SCALE GENOMIC DNA]</scope>
    <source>
        <strain evidence="2">CGMCC 1.6444</strain>
    </source>
</reference>
<dbReference type="Gene3D" id="1.10.340.30">
    <property type="entry name" value="Hypothetical protein, domain 2"/>
    <property type="match status" value="1"/>
</dbReference>
<keyword evidence="2" id="KW-1185">Reference proteome</keyword>
<dbReference type="PANTHER" id="PTHR30037:SF3">
    <property type="entry name" value="BLR0857 PROTEIN"/>
    <property type="match status" value="1"/>
</dbReference>
<dbReference type="STRING" id="419597.SAMN04487957_1109"/>
<evidence type="ECO:0000313" key="1">
    <source>
        <dbReference type="EMBL" id="SDO68763.1"/>
    </source>
</evidence>
<dbReference type="Pfam" id="PF03352">
    <property type="entry name" value="Adenine_glyco"/>
    <property type="match status" value="1"/>
</dbReference>
<dbReference type="InterPro" id="IPR011257">
    <property type="entry name" value="DNA_glycosylase"/>
</dbReference>
<gene>
    <name evidence="1" type="ORF">SAMN04487957_1109</name>
</gene>
<dbReference type="PANTHER" id="PTHR30037">
    <property type="entry name" value="DNA-3-METHYLADENINE GLYCOSYLASE 1"/>
    <property type="match status" value="1"/>
</dbReference>
<proteinExistence type="predicted"/>
<dbReference type="InterPro" id="IPR052891">
    <property type="entry name" value="DNA-3mA_glycosylase"/>
</dbReference>
<dbReference type="RefSeq" id="WP_089680163.1">
    <property type="nucleotide sequence ID" value="NZ_FNIV01000010.1"/>
</dbReference>
<dbReference type="InterPro" id="IPR005019">
    <property type="entry name" value="Adenine_glyco"/>
</dbReference>
<dbReference type="Proteomes" id="UP000199075">
    <property type="component" value="Unassembled WGS sequence"/>
</dbReference>
<evidence type="ECO:0000313" key="2">
    <source>
        <dbReference type="Proteomes" id="UP000199075"/>
    </source>
</evidence>
<sequence>MALDYGWLHDTVRRRFDSDAAMEAFLPRALAPDELKGLGDDRYLSAMSRRVFRAGMQHSVVDARWTAFEAAFWGFVPETLVLLTPEQIEGFMQDERLIRHRTKLQTIPRNAQFILDIRQEQGGSFGAFIADWPGTDIVGLWRLLARRGARLGGRSAAGFLRLVGKDTFLLTSDVVARLVAAGIVDRSPSSQRDLQRVQETFNELHQASGRPLCQLSAMLSLSINPRF</sequence>